<dbReference type="SUPFAM" id="SSF56112">
    <property type="entry name" value="Protein kinase-like (PK-like)"/>
    <property type="match status" value="1"/>
</dbReference>
<keyword evidence="2" id="KW-0808">Transferase</keyword>
<dbReference type="GO" id="GO:0043484">
    <property type="term" value="P:regulation of RNA splicing"/>
    <property type="evidence" value="ECO:0007669"/>
    <property type="project" value="TreeGrafter"/>
</dbReference>
<feature type="domain" description="Protein kinase" evidence="7">
    <location>
        <begin position="1"/>
        <end position="319"/>
    </location>
</feature>
<organism evidence="8 9">
    <name type="scientific">Colletotrichum karsti</name>
    <dbReference type="NCBI Taxonomy" id="1095194"/>
    <lineage>
        <taxon>Eukaryota</taxon>
        <taxon>Fungi</taxon>
        <taxon>Dikarya</taxon>
        <taxon>Ascomycota</taxon>
        <taxon>Pezizomycotina</taxon>
        <taxon>Sordariomycetes</taxon>
        <taxon>Hypocreomycetidae</taxon>
        <taxon>Glomerellales</taxon>
        <taxon>Glomerellaceae</taxon>
        <taxon>Colletotrichum</taxon>
        <taxon>Colletotrichum boninense species complex</taxon>
    </lineage>
</organism>
<feature type="compositionally biased region" description="Basic and acidic residues" evidence="6">
    <location>
        <begin position="219"/>
        <end position="229"/>
    </location>
</feature>
<keyword evidence="4 8" id="KW-0418">Kinase</keyword>
<accession>A0A9P6I759</accession>
<dbReference type="OrthoDB" id="5979581at2759"/>
<dbReference type="InterPro" id="IPR011009">
    <property type="entry name" value="Kinase-like_dom_sf"/>
</dbReference>
<dbReference type="GeneID" id="62161056"/>
<dbReference type="GO" id="GO:0004674">
    <property type="term" value="F:protein serine/threonine kinase activity"/>
    <property type="evidence" value="ECO:0007669"/>
    <property type="project" value="UniProtKB-KW"/>
</dbReference>
<dbReference type="EMBL" id="JAATWM020000015">
    <property type="protein sequence ID" value="KAF9876997.1"/>
    <property type="molecule type" value="Genomic_DNA"/>
</dbReference>
<dbReference type="GO" id="GO:0005524">
    <property type="term" value="F:ATP binding"/>
    <property type="evidence" value="ECO:0007669"/>
    <property type="project" value="UniProtKB-KW"/>
</dbReference>
<dbReference type="PANTHER" id="PTHR45646">
    <property type="entry name" value="SERINE/THREONINE-PROTEIN KINASE DOA-RELATED"/>
    <property type="match status" value="1"/>
</dbReference>
<feature type="region of interest" description="Disordered" evidence="6">
    <location>
        <begin position="218"/>
        <end position="267"/>
    </location>
</feature>
<protein>
    <submittedName>
        <fullName evidence="8">Serine/threonine-protein kinase SRPK3</fullName>
    </submittedName>
</protein>
<dbReference type="InterPro" id="IPR000719">
    <property type="entry name" value="Prot_kinase_dom"/>
</dbReference>
<dbReference type="AlphaFoldDB" id="A0A9P6I759"/>
<evidence type="ECO:0000313" key="9">
    <source>
        <dbReference type="Proteomes" id="UP000781932"/>
    </source>
</evidence>
<evidence type="ECO:0000256" key="6">
    <source>
        <dbReference type="SAM" id="MobiDB-lite"/>
    </source>
</evidence>
<proteinExistence type="predicted"/>
<reference evidence="8" key="1">
    <citation type="submission" date="2020-03" db="EMBL/GenBank/DDBJ databases">
        <authorList>
            <person name="He L."/>
        </authorList>
    </citation>
    <scope>NUCLEOTIDE SEQUENCE</scope>
    <source>
        <strain evidence="8">CkLH20</strain>
    </source>
</reference>
<evidence type="ECO:0000259" key="7">
    <source>
        <dbReference type="PROSITE" id="PS50011"/>
    </source>
</evidence>
<dbReference type="Pfam" id="PF00069">
    <property type="entry name" value="Pkinase"/>
    <property type="match status" value="1"/>
</dbReference>
<keyword evidence="3" id="KW-0547">Nucleotide-binding</keyword>
<evidence type="ECO:0000256" key="1">
    <source>
        <dbReference type="ARBA" id="ARBA00022527"/>
    </source>
</evidence>
<keyword evidence="5" id="KW-0067">ATP-binding</keyword>
<gene>
    <name evidence="8" type="ORF">CkaCkLH20_05263</name>
</gene>
<dbReference type="InterPro" id="IPR051175">
    <property type="entry name" value="CLK_kinases"/>
</dbReference>
<dbReference type="RefSeq" id="XP_038746458.1">
    <property type="nucleotide sequence ID" value="XM_038887982.1"/>
</dbReference>
<dbReference type="SMART" id="SM00220">
    <property type="entry name" value="S_TKc"/>
    <property type="match status" value="1"/>
</dbReference>
<keyword evidence="1" id="KW-0723">Serine/threonine-protein kinase</keyword>
<dbReference type="Gene3D" id="1.10.510.10">
    <property type="entry name" value="Transferase(Phosphotransferase) domain 1"/>
    <property type="match status" value="1"/>
</dbReference>
<reference evidence="8" key="2">
    <citation type="submission" date="2020-11" db="EMBL/GenBank/DDBJ databases">
        <title>Whole genome sequencing of Colletotrichum sp.</title>
        <authorList>
            <person name="Li H."/>
        </authorList>
    </citation>
    <scope>NUCLEOTIDE SEQUENCE</scope>
    <source>
        <strain evidence="8">CkLH20</strain>
    </source>
</reference>
<dbReference type="Proteomes" id="UP000781932">
    <property type="component" value="Unassembled WGS sequence"/>
</dbReference>
<dbReference type="GO" id="GO:0005634">
    <property type="term" value="C:nucleus"/>
    <property type="evidence" value="ECO:0007669"/>
    <property type="project" value="TreeGrafter"/>
</dbReference>
<keyword evidence="9" id="KW-1185">Reference proteome</keyword>
<feature type="compositionally biased region" description="Acidic residues" evidence="6">
    <location>
        <begin position="230"/>
        <end position="259"/>
    </location>
</feature>
<evidence type="ECO:0000256" key="3">
    <source>
        <dbReference type="ARBA" id="ARBA00022741"/>
    </source>
</evidence>
<comment type="caution">
    <text evidence="8">The sequence shown here is derived from an EMBL/GenBank/DDBJ whole genome shotgun (WGS) entry which is preliminary data.</text>
</comment>
<name>A0A9P6I759_9PEZI</name>
<evidence type="ECO:0000256" key="4">
    <source>
        <dbReference type="ARBA" id="ARBA00022777"/>
    </source>
</evidence>
<evidence type="ECO:0000256" key="2">
    <source>
        <dbReference type="ARBA" id="ARBA00022679"/>
    </source>
</evidence>
<dbReference type="PANTHER" id="PTHR45646:SF11">
    <property type="entry name" value="SERINE_THREONINE-PROTEIN KINASE DOA"/>
    <property type="match status" value="1"/>
</dbReference>
<evidence type="ECO:0000256" key="5">
    <source>
        <dbReference type="ARBA" id="ARBA00022840"/>
    </source>
</evidence>
<dbReference type="PROSITE" id="PS50011">
    <property type="entry name" value="PROTEIN_KINASE_DOM"/>
    <property type="match status" value="1"/>
</dbReference>
<evidence type="ECO:0000313" key="8">
    <source>
        <dbReference type="EMBL" id="KAF9876997.1"/>
    </source>
</evidence>
<sequence length="321" mass="36071">MSSVLNAPVEIYDPLNPPVRRFEMVKTKRILRQVLLGLHFLHVSGIVHGDLHSGNVLFALQDLNRFGREALMQKEDKSRIDPVQRIDGKPDKWAPRYLVVSEPLSEYTLSGGDEVVKLSDLGGAFRSDDPPRTVVTPASLRAPEAALNKTIGSAIDIWSFGCLVYELITGVGLFEISPFGLSDEAMKDEHLIQMTDILGPLPDEFLSSWPAVSRYYGPEGERLDARPRDFDEDDSVGDDNSDYEDSEEEFDDEEGFEFDMGDRKPPKVHDSLEKLINTHKPAGVDDEEEKQIVGLLRSIFQYSPDERPSAADLLQNRWIIS</sequence>